<name>A0A6I4P1D7_9MICO</name>
<dbReference type="InterPro" id="IPR035926">
    <property type="entry name" value="NusB-like_sf"/>
</dbReference>
<keyword evidence="9" id="KW-1185">Reference proteome</keyword>
<dbReference type="PANTHER" id="PTHR22807">
    <property type="entry name" value="NOP2 YEAST -RELATED NOL1/NOP2/FMU SUN DOMAIN-CONTAINING"/>
    <property type="match status" value="1"/>
</dbReference>
<keyword evidence="2 5" id="KW-0808">Transferase</keyword>
<dbReference type="InterPro" id="IPR029063">
    <property type="entry name" value="SAM-dependent_MTases_sf"/>
</dbReference>
<dbReference type="SUPFAM" id="SSF48013">
    <property type="entry name" value="NusB-like"/>
    <property type="match status" value="1"/>
</dbReference>
<feature type="binding site" evidence="5">
    <location>
        <position position="359"/>
    </location>
    <ligand>
        <name>S-adenosyl-L-methionine</name>
        <dbReference type="ChEBI" id="CHEBI:59789"/>
    </ligand>
</feature>
<dbReference type="GO" id="GO:0003723">
    <property type="term" value="F:RNA binding"/>
    <property type="evidence" value="ECO:0007669"/>
    <property type="project" value="UniProtKB-UniRule"/>
</dbReference>
<protein>
    <submittedName>
        <fullName evidence="8">rRNA small subunit methyltransferase B</fullName>
    </submittedName>
</protein>
<dbReference type="PRINTS" id="PR02008">
    <property type="entry name" value="RCMTFAMILY"/>
</dbReference>
<dbReference type="PANTHER" id="PTHR22807:SF53">
    <property type="entry name" value="RIBOSOMAL RNA SMALL SUBUNIT METHYLTRANSFERASE B-RELATED"/>
    <property type="match status" value="1"/>
</dbReference>
<evidence type="ECO:0000313" key="8">
    <source>
        <dbReference type="EMBL" id="MWB97037.1"/>
    </source>
</evidence>
<evidence type="ECO:0000313" key="9">
    <source>
        <dbReference type="Proteomes" id="UP000438182"/>
    </source>
</evidence>
<dbReference type="AlphaFoldDB" id="A0A6I4P1D7"/>
<dbReference type="EMBL" id="WSTA01000001">
    <property type="protein sequence ID" value="MWB97037.1"/>
    <property type="molecule type" value="Genomic_DNA"/>
</dbReference>
<feature type="binding site" evidence="5">
    <location>
        <position position="379"/>
    </location>
    <ligand>
        <name>S-adenosyl-L-methionine</name>
        <dbReference type="ChEBI" id="CHEBI:59789"/>
    </ligand>
</feature>
<dbReference type="RefSeq" id="WP_160422308.1">
    <property type="nucleotide sequence ID" value="NZ_WSTA01000001.1"/>
</dbReference>
<feature type="active site" description="Nucleophile" evidence="5">
    <location>
        <position position="432"/>
    </location>
</feature>
<dbReference type="GO" id="GO:0001510">
    <property type="term" value="P:RNA methylation"/>
    <property type="evidence" value="ECO:0007669"/>
    <property type="project" value="InterPro"/>
</dbReference>
<dbReference type="InterPro" id="IPR006027">
    <property type="entry name" value="NusB_RsmB_TIM44"/>
</dbReference>
<gene>
    <name evidence="8" type="ORF">GB864_00470</name>
</gene>
<evidence type="ECO:0000256" key="5">
    <source>
        <dbReference type="PROSITE-ProRule" id="PRU01023"/>
    </source>
</evidence>
<evidence type="ECO:0000256" key="1">
    <source>
        <dbReference type="ARBA" id="ARBA00022603"/>
    </source>
</evidence>
<evidence type="ECO:0000259" key="7">
    <source>
        <dbReference type="PROSITE" id="PS51686"/>
    </source>
</evidence>
<organism evidence="8 9">
    <name type="scientific">Agromyces seonyuensis</name>
    <dbReference type="NCBI Taxonomy" id="2662446"/>
    <lineage>
        <taxon>Bacteria</taxon>
        <taxon>Bacillati</taxon>
        <taxon>Actinomycetota</taxon>
        <taxon>Actinomycetes</taxon>
        <taxon>Micrococcales</taxon>
        <taxon>Microbacteriaceae</taxon>
        <taxon>Agromyces</taxon>
    </lineage>
</organism>
<evidence type="ECO:0000256" key="2">
    <source>
        <dbReference type="ARBA" id="ARBA00022679"/>
    </source>
</evidence>
<dbReference type="Pfam" id="PF01029">
    <property type="entry name" value="NusB"/>
    <property type="match status" value="1"/>
</dbReference>
<comment type="similarity">
    <text evidence="5">Belongs to the class I-like SAM-binding methyltransferase superfamily. RsmB/NOP family.</text>
</comment>
<feature type="binding site" evidence="5">
    <location>
        <position position="333"/>
    </location>
    <ligand>
        <name>S-adenosyl-L-methionine</name>
        <dbReference type="ChEBI" id="CHEBI:59789"/>
    </ligand>
</feature>
<comment type="caution">
    <text evidence="8">The sequence shown here is derived from an EMBL/GenBank/DDBJ whole genome shotgun (WGS) entry which is preliminary data.</text>
</comment>
<dbReference type="InterPro" id="IPR023267">
    <property type="entry name" value="RCMT"/>
</dbReference>
<dbReference type="InterPro" id="IPR049560">
    <property type="entry name" value="MeTrfase_RsmB-F_NOP2_cat"/>
</dbReference>
<keyword evidence="4 5" id="KW-0694">RNA-binding</keyword>
<feature type="region of interest" description="Disordered" evidence="6">
    <location>
        <begin position="1"/>
        <end position="46"/>
    </location>
</feature>
<feature type="domain" description="SAM-dependent MTase RsmB/NOP-type" evidence="7">
    <location>
        <begin position="197"/>
        <end position="500"/>
    </location>
</feature>
<feature type="binding site" evidence="5">
    <location>
        <begin position="308"/>
        <end position="314"/>
    </location>
    <ligand>
        <name>S-adenosyl-L-methionine</name>
        <dbReference type="ChEBI" id="CHEBI:59789"/>
    </ligand>
</feature>
<dbReference type="PROSITE" id="PS51686">
    <property type="entry name" value="SAM_MT_RSMB_NOP"/>
    <property type="match status" value="1"/>
</dbReference>
<dbReference type="Gene3D" id="3.40.50.150">
    <property type="entry name" value="Vaccinia Virus protein VP39"/>
    <property type="match status" value="1"/>
</dbReference>
<sequence length="505" mass="53552">MSDERRGGPRQGGEGGRQRHGGRQGGGSGGRQGDRRGGSGPRRQTSRNYVALSRIVALEVLQAVRDDEAYANLLLPVRIERAKLDRADAGLATELTYGTLRRRGTYDAIIELAADRPTDRIDPDALDILRLGVHQLLSMRVPTHAAVDESVGLAHKFAPWATGFVNAVLRTVSRSTAEQWETWLAEDALDEDGRLSVLTSHPEWIIRALRAALDREGRGEEIRDLLDADNASPRVNLVALPGLGLPEPAELGTADSYSPVGFTAADPLDLVAGHEGRVRVQDEGSQLAALALSRATPVRPGERWLDLCAGPGGKAALLAAEALAGGAVLVSNEAVPVRADLVRNALAAVPSEHPVLVGDGRAIADVPESAGGYDRILLDAPCTGLGALRRRPEARWRKAPTDVPELTKLQGELVDAAIAALKPGGILAYVTCSPHTAETFGSLGGALARHAGVLEQLPTAEVVQGVANTELDLAGDPFTVQLWPHRHGTDAMFIALLRKRDVAGS</sequence>
<accession>A0A6I4P1D7</accession>
<evidence type="ECO:0000256" key="6">
    <source>
        <dbReference type="SAM" id="MobiDB-lite"/>
    </source>
</evidence>
<dbReference type="SUPFAM" id="SSF53335">
    <property type="entry name" value="S-adenosyl-L-methionine-dependent methyltransferases"/>
    <property type="match status" value="1"/>
</dbReference>
<dbReference type="Gene3D" id="1.10.940.10">
    <property type="entry name" value="NusB-like"/>
    <property type="match status" value="1"/>
</dbReference>
<evidence type="ECO:0000256" key="4">
    <source>
        <dbReference type="ARBA" id="ARBA00022884"/>
    </source>
</evidence>
<reference evidence="8 9" key="1">
    <citation type="submission" date="2019-12" db="EMBL/GenBank/DDBJ databases">
        <authorList>
            <person name="Kim Y.S."/>
        </authorList>
    </citation>
    <scope>NUCLEOTIDE SEQUENCE [LARGE SCALE GENOMIC DNA]</scope>
    <source>
        <strain evidence="8 9">MMS17-SY077</strain>
    </source>
</reference>
<dbReference type="GO" id="GO:0006355">
    <property type="term" value="P:regulation of DNA-templated transcription"/>
    <property type="evidence" value="ECO:0007669"/>
    <property type="project" value="InterPro"/>
</dbReference>
<keyword evidence="3 5" id="KW-0949">S-adenosyl-L-methionine</keyword>
<dbReference type="GO" id="GO:0008173">
    <property type="term" value="F:RNA methyltransferase activity"/>
    <property type="evidence" value="ECO:0007669"/>
    <property type="project" value="InterPro"/>
</dbReference>
<proteinExistence type="inferred from homology"/>
<evidence type="ECO:0000256" key="3">
    <source>
        <dbReference type="ARBA" id="ARBA00022691"/>
    </source>
</evidence>
<dbReference type="Proteomes" id="UP000438182">
    <property type="component" value="Unassembled WGS sequence"/>
</dbReference>
<dbReference type="Pfam" id="PF01189">
    <property type="entry name" value="Methyltr_RsmB-F"/>
    <property type="match status" value="1"/>
</dbReference>
<keyword evidence="1 5" id="KW-0489">Methyltransferase</keyword>
<dbReference type="InterPro" id="IPR001678">
    <property type="entry name" value="MeTrfase_RsmB-F_NOP2_dom"/>
</dbReference>